<proteinExistence type="predicted"/>
<gene>
    <name evidence="1" type="ORF">OXU80_23245</name>
</gene>
<organism evidence="1 2">
    <name type="scientific">Antarcticirhabdus aurantiaca</name>
    <dbReference type="NCBI Taxonomy" id="2606717"/>
    <lineage>
        <taxon>Bacteria</taxon>
        <taxon>Pseudomonadati</taxon>
        <taxon>Pseudomonadota</taxon>
        <taxon>Alphaproteobacteria</taxon>
        <taxon>Hyphomicrobiales</taxon>
        <taxon>Aurantimonadaceae</taxon>
        <taxon>Antarcticirhabdus</taxon>
    </lineage>
</organism>
<evidence type="ECO:0000313" key="2">
    <source>
        <dbReference type="Proteomes" id="UP001163223"/>
    </source>
</evidence>
<dbReference type="Proteomes" id="UP001163223">
    <property type="component" value="Chromosome"/>
</dbReference>
<sequence>MSKLIFVNLPVADLPRSIAFYEGVGATKNPQFSDDTAACMVVSETIHVMLLTHAKYRQFTAKAIADARTTSEVLICVSEDSRESVDARVSAAVSAGGTADPTPTQDFGFMYGRSYEDPDGHIWEVMWMDMAAANEAMACEGAGQAA</sequence>
<keyword evidence="2" id="KW-1185">Reference proteome</keyword>
<name>A0ACD4NLZ7_9HYPH</name>
<accession>A0ACD4NLZ7</accession>
<dbReference type="EMBL" id="CP113520">
    <property type="protein sequence ID" value="WAJ27725.1"/>
    <property type="molecule type" value="Genomic_DNA"/>
</dbReference>
<protein>
    <submittedName>
        <fullName evidence="1">VOC family protein</fullName>
    </submittedName>
</protein>
<evidence type="ECO:0000313" key="1">
    <source>
        <dbReference type="EMBL" id="WAJ27725.1"/>
    </source>
</evidence>
<reference evidence="1" key="1">
    <citation type="submission" date="2022-11" db="EMBL/GenBank/DDBJ databases">
        <title>beta-Carotene-producing bacterium, Jeongeuplla avenae sp. nov., alleviates the salt stress of Arabidopsis seedlings.</title>
        <authorList>
            <person name="Jiang L."/>
            <person name="Lee J."/>
        </authorList>
    </citation>
    <scope>NUCLEOTIDE SEQUENCE</scope>
    <source>
        <strain evidence="1">DY_R2A_6</strain>
    </source>
</reference>